<dbReference type="AlphaFoldDB" id="A0ABD3SHK0"/>
<proteinExistence type="predicted"/>
<name>A0ABD3SHK0_9LAMI</name>
<dbReference type="SUPFAM" id="SSF57850">
    <property type="entry name" value="RING/U-box"/>
    <property type="match status" value="1"/>
</dbReference>
<accession>A0ABD3SHK0</accession>
<evidence type="ECO:0000313" key="2">
    <source>
        <dbReference type="Proteomes" id="UP001634393"/>
    </source>
</evidence>
<keyword evidence="2" id="KW-1185">Reference proteome</keyword>
<dbReference type="EMBL" id="JBJXBP010000006">
    <property type="protein sequence ID" value="KAL3824042.1"/>
    <property type="molecule type" value="Genomic_DNA"/>
</dbReference>
<comment type="caution">
    <text evidence="1">The sequence shown here is derived from an EMBL/GenBank/DDBJ whole genome shotgun (WGS) entry which is preliminary data.</text>
</comment>
<gene>
    <name evidence="1" type="ORF">ACJIZ3_020071</name>
</gene>
<organism evidence="1 2">
    <name type="scientific">Penstemon smallii</name>
    <dbReference type="NCBI Taxonomy" id="265156"/>
    <lineage>
        <taxon>Eukaryota</taxon>
        <taxon>Viridiplantae</taxon>
        <taxon>Streptophyta</taxon>
        <taxon>Embryophyta</taxon>
        <taxon>Tracheophyta</taxon>
        <taxon>Spermatophyta</taxon>
        <taxon>Magnoliopsida</taxon>
        <taxon>eudicotyledons</taxon>
        <taxon>Gunneridae</taxon>
        <taxon>Pentapetalae</taxon>
        <taxon>asterids</taxon>
        <taxon>lamiids</taxon>
        <taxon>Lamiales</taxon>
        <taxon>Plantaginaceae</taxon>
        <taxon>Cheloneae</taxon>
        <taxon>Penstemon</taxon>
    </lineage>
</organism>
<dbReference type="Proteomes" id="UP001634393">
    <property type="component" value="Unassembled WGS sequence"/>
</dbReference>
<evidence type="ECO:0000313" key="1">
    <source>
        <dbReference type="EMBL" id="KAL3824042.1"/>
    </source>
</evidence>
<protein>
    <submittedName>
        <fullName evidence="1">Uncharacterized protein</fullName>
    </submittedName>
</protein>
<sequence length="107" mass="12873">MKRAWDFLHQTVPILKKITLIIILSFMKWAWDFQSSITENDYVLQKVDSHTVRRVCLDRWVGYGHWTCPLCRNYMKTTPRICAQEDVLIFNFCDVKSSNNNSTWWLR</sequence>
<reference evidence="1 2" key="1">
    <citation type="submission" date="2024-12" db="EMBL/GenBank/DDBJ databases">
        <title>The unique morphological basis and parallel evolutionary history of personate flowers in Penstemon.</title>
        <authorList>
            <person name="Depatie T.H."/>
            <person name="Wessinger C.A."/>
        </authorList>
    </citation>
    <scope>NUCLEOTIDE SEQUENCE [LARGE SCALE GENOMIC DNA]</scope>
    <source>
        <strain evidence="1">WTNN_2</strain>
        <tissue evidence="1">Leaf</tissue>
    </source>
</reference>